<evidence type="ECO:0000313" key="1">
    <source>
        <dbReference type="EMBL" id="EPX55874.1"/>
    </source>
</evidence>
<proteinExistence type="predicted"/>
<dbReference type="AlphaFoldDB" id="S9Q3H4"/>
<gene>
    <name evidence="1" type="ORF">D187_008129</name>
</gene>
<name>S9Q3H4_CYSF2</name>
<sequence>MFVDERSFGRRDVSVHISRSRTGQAAPFAGMAIQGLVPR</sequence>
<dbReference type="Proteomes" id="UP000011682">
    <property type="component" value="Unassembled WGS sequence"/>
</dbReference>
<protein>
    <submittedName>
        <fullName evidence="1">Uncharacterized protein</fullName>
    </submittedName>
</protein>
<comment type="caution">
    <text evidence="1">The sequence shown here is derived from an EMBL/GenBank/DDBJ whole genome shotgun (WGS) entry which is preliminary data.</text>
</comment>
<organism evidence="1 2">
    <name type="scientific">Cystobacter fuscus (strain ATCC 25194 / DSM 2262 / NBRC 100088 / M29)</name>
    <dbReference type="NCBI Taxonomy" id="1242864"/>
    <lineage>
        <taxon>Bacteria</taxon>
        <taxon>Pseudomonadati</taxon>
        <taxon>Myxococcota</taxon>
        <taxon>Myxococcia</taxon>
        <taxon>Myxococcales</taxon>
        <taxon>Cystobacterineae</taxon>
        <taxon>Archangiaceae</taxon>
        <taxon>Cystobacter</taxon>
    </lineage>
</organism>
<evidence type="ECO:0000313" key="2">
    <source>
        <dbReference type="Proteomes" id="UP000011682"/>
    </source>
</evidence>
<accession>S9Q3H4</accession>
<reference evidence="1" key="1">
    <citation type="submission" date="2013-05" db="EMBL/GenBank/DDBJ databases">
        <title>Genome assembly of Cystobacter fuscus DSM 2262.</title>
        <authorList>
            <person name="Sharma G."/>
            <person name="Khatri I."/>
            <person name="Kaur C."/>
            <person name="Mayilraj S."/>
            <person name="Subramanian S."/>
        </authorList>
    </citation>
    <scope>NUCLEOTIDE SEQUENCE [LARGE SCALE GENOMIC DNA]</scope>
    <source>
        <strain evidence="1">DSM 2262</strain>
    </source>
</reference>
<keyword evidence="2" id="KW-1185">Reference proteome</keyword>
<dbReference type="EMBL" id="ANAH02000067">
    <property type="protein sequence ID" value="EPX55874.1"/>
    <property type="molecule type" value="Genomic_DNA"/>
</dbReference>